<organism evidence="4">
    <name type="scientific">Amphimedon queenslandica</name>
    <name type="common">Sponge</name>
    <dbReference type="NCBI Taxonomy" id="400682"/>
    <lineage>
        <taxon>Eukaryota</taxon>
        <taxon>Metazoa</taxon>
        <taxon>Porifera</taxon>
        <taxon>Demospongiae</taxon>
        <taxon>Heteroscleromorpha</taxon>
        <taxon>Haplosclerida</taxon>
        <taxon>Niphatidae</taxon>
        <taxon>Amphimedon</taxon>
    </lineage>
</organism>
<dbReference type="Pfam" id="PF00531">
    <property type="entry name" value="Death"/>
    <property type="match status" value="1"/>
</dbReference>
<keyword evidence="1" id="KW-0175">Coiled coil</keyword>
<dbReference type="PROSITE" id="PS50017">
    <property type="entry name" value="DEATH_DOMAIN"/>
    <property type="match status" value="1"/>
</dbReference>
<proteinExistence type="predicted"/>
<dbReference type="SUPFAM" id="SSF47986">
    <property type="entry name" value="DEATH domain"/>
    <property type="match status" value="1"/>
</dbReference>
<dbReference type="InterPro" id="IPR000488">
    <property type="entry name" value="Death_dom"/>
</dbReference>
<evidence type="ECO:0000313" key="4">
    <source>
        <dbReference type="EnsemblMetazoa" id="Aqu2.1.25550_001"/>
    </source>
</evidence>
<dbReference type="AlphaFoldDB" id="A0A1X7UD23"/>
<evidence type="ECO:0000256" key="1">
    <source>
        <dbReference type="SAM" id="Coils"/>
    </source>
</evidence>
<protein>
    <recommendedName>
        <fullName evidence="3">Death domain-containing protein</fullName>
    </recommendedName>
</protein>
<dbReference type="GO" id="GO:0007165">
    <property type="term" value="P:signal transduction"/>
    <property type="evidence" value="ECO:0007669"/>
    <property type="project" value="InterPro"/>
</dbReference>
<evidence type="ECO:0000259" key="3">
    <source>
        <dbReference type="PROSITE" id="PS50017"/>
    </source>
</evidence>
<sequence length="1182" mass="135517">MATNLGLDDAFYVEELLINSHFPVTEWYELGKKLGLSKNTLGIIESNYRHDASRCLTECLAKWLSRADNVDSKGGATIDSLINALESMGHTAVADKMKIHIIIKNHLPSLSQSLCDLSTTVYWLYEEHVLTREVVTVVESASPSVPNQREALLTAVKEAVQNSKNLQTFARVLSNSTNSTNVQLGLAIQKDINKYFPPLKVGIEPQDNENMDETKSPLPIQVQSTPSLLDSAGDTKIDSNSQPLSPRFEVRVPVPQKLEKQFNSIRRSHGMMFLNIRELIQKKSLSLESIQKILSFCTSNNTTLQKIAKCSNVSSVIEVLRDECSLTDIGLLECVVEELNITEAEEYIEKYMTKLGEFCKSIEIDLCLKERFDSIPHLQWETVTLVFDWEPEKHMLKDIRVILSEVSGKLLVIKYIETSTSISVTCSFPFSDVGFTVLRMMENIHILMGHGLKKLTIGNLTLWRRQDVRQKELHKKKQGLQDTEIISFFILEETKGRLRDAISCKEKKAFELKQKISEVLRHRRNEQLAGDGRCPFRVKIPGLGCIYWLFDLPDDSSPIIKQYTKNLLQACDLALADSACIKSIINRSVSVIQTCSKRDAICLGSQCNRLTKYIEATDIYLFFFKDIAMWIAKKLQYTMECLYDCRPPRETEAKLLLQSIDGLSEVVLKATDMRLLLVMKMATITHEGFTTFLQFENTIQEAYSYCTLAHFSNNDQRLAEPDDAETLAILNDATHSLFVLWEEIAKWLRTIVSLTGDIKQNTPQVQDKNFDEFKVKVITISASWIALSKMCFKYINHIKPQEFQNSIEATFPLQSIDDVISNLSTLFDDIEAHLLSYSDRDLQLEDSIKVYGSWVQPKMDTTVYQCSDLAREAKELLLSFDFVKASKKLVEIEQQSKHIAIMVKIYLKRLHVIEAYAECQQENIMKKRHKLESEVKDKEEKQNELEMDLAKANQQHNHYETRKKELQNKKKEVEKQKKDCKSSLQKLSKTSLKYLYTKSIIIDLEKRVQVSKNNIKLNEFSRKKSRGYIKNKESQIQRLRKGIKILSQELEKLRQKSNYGIERLQEMKKATADLKKSTFLWNAFSVNVERGETRSVKALWLVQTANKSKNKERVLGSKGMQTALKSFTDAFTTVEHLFTKQWQCVIVYDYTCDMCESPKNGLPLPVDENTVVCCDCAQKFVE</sequence>
<dbReference type="InParanoid" id="A0A1X7UD23"/>
<feature type="coiled-coil region" evidence="1">
    <location>
        <begin position="1029"/>
        <end position="1056"/>
    </location>
</feature>
<feature type="coiled-coil region" evidence="1">
    <location>
        <begin position="921"/>
        <end position="990"/>
    </location>
</feature>
<reference evidence="4" key="1">
    <citation type="submission" date="2017-05" db="UniProtKB">
        <authorList>
            <consortium name="EnsemblMetazoa"/>
        </authorList>
    </citation>
    <scope>IDENTIFICATION</scope>
</reference>
<dbReference type="EnsemblMetazoa" id="Aqu2.1.25550_001">
    <property type="protein sequence ID" value="Aqu2.1.25550_001"/>
    <property type="gene ID" value="Aqu2.1.25550"/>
</dbReference>
<dbReference type="eggNOG" id="ENOG502SYC6">
    <property type="taxonomic scope" value="Eukaryota"/>
</dbReference>
<dbReference type="InterPro" id="IPR011029">
    <property type="entry name" value="DEATH-like_dom_sf"/>
</dbReference>
<name>A0A1X7UD23_AMPQE</name>
<accession>A0A1X7UD23</accession>
<dbReference type="Gene3D" id="1.10.533.10">
    <property type="entry name" value="Death Domain, Fas"/>
    <property type="match status" value="1"/>
</dbReference>
<evidence type="ECO:0000256" key="2">
    <source>
        <dbReference type="SAM" id="MobiDB-lite"/>
    </source>
</evidence>
<dbReference type="CDD" id="cd01670">
    <property type="entry name" value="Death"/>
    <property type="match status" value="1"/>
</dbReference>
<feature type="domain" description="Death" evidence="3">
    <location>
        <begin position="26"/>
        <end position="101"/>
    </location>
</feature>
<feature type="region of interest" description="Disordered" evidence="2">
    <location>
        <begin position="224"/>
        <end position="244"/>
    </location>
</feature>